<dbReference type="PANTHER" id="PTHR46254">
    <property type="entry name" value="PROTEIN GVQW1-RELATED"/>
    <property type="match status" value="1"/>
</dbReference>
<dbReference type="Ensembl" id="ENSCJAT00000132933.1">
    <property type="protein sequence ID" value="ENSCJAP00000080513.1"/>
    <property type="gene ID" value="ENSCJAG00000079148.1"/>
</dbReference>
<dbReference type="GeneTree" id="ENSGT00940000164709"/>
<dbReference type="OMA" id="WRYLVSP"/>
<protein>
    <recommendedName>
        <fullName evidence="4">Secreted protein</fullName>
    </recommendedName>
</protein>
<dbReference type="PRINTS" id="PR02045">
    <property type="entry name" value="F138DOMAIN"/>
</dbReference>
<dbReference type="AlphaFoldDB" id="A0A8I3W364"/>
<reference evidence="2 3" key="1">
    <citation type="submission" date="2009-03" db="EMBL/GenBank/DDBJ databases">
        <authorList>
            <person name="Warren W."/>
            <person name="Ye L."/>
            <person name="Minx P."/>
            <person name="Worley K."/>
            <person name="Gibbs R."/>
            <person name="Wilson R.K."/>
        </authorList>
    </citation>
    <scope>NUCLEOTIDE SEQUENCE [LARGE SCALE GENOMIC DNA]</scope>
</reference>
<keyword evidence="1" id="KW-0732">Signal</keyword>
<keyword evidence="3" id="KW-1185">Reference proteome</keyword>
<dbReference type="PANTHER" id="PTHR46254:SF3">
    <property type="entry name" value="SECRETED PROTEIN"/>
    <property type="match status" value="1"/>
</dbReference>
<reference evidence="2" key="3">
    <citation type="submission" date="2025-09" db="UniProtKB">
        <authorList>
            <consortium name="Ensembl"/>
        </authorList>
    </citation>
    <scope>IDENTIFICATION</scope>
</reference>
<accession>A0A8I3W364</accession>
<feature type="signal peptide" evidence="1">
    <location>
        <begin position="1"/>
        <end position="21"/>
    </location>
</feature>
<name>A0A8I3W364_CALJA</name>
<evidence type="ECO:0000313" key="3">
    <source>
        <dbReference type="Proteomes" id="UP000008225"/>
    </source>
</evidence>
<evidence type="ECO:0008006" key="4">
    <source>
        <dbReference type="Google" id="ProtNLM"/>
    </source>
</evidence>
<feature type="chain" id="PRO_5035190840" description="Secreted protein" evidence="1">
    <location>
        <begin position="22"/>
        <end position="114"/>
    </location>
</feature>
<organism evidence="2 3">
    <name type="scientific">Callithrix jacchus</name>
    <name type="common">White-tufted-ear marmoset</name>
    <name type="synonym">Simia Jacchus</name>
    <dbReference type="NCBI Taxonomy" id="9483"/>
    <lineage>
        <taxon>Eukaryota</taxon>
        <taxon>Metazoa</taxon>
        <taxon>Chordata</taxon>
        <taxon>Craniata</taxon>
        <taxon>Vertebrata</taxon>
        <taxon>Euteleostomi</taxon>
        <taxon>Mammalia</taxon>
        <taxon>Eutheria</taxon>
        <taxon>Euarchontoglires</taxon>
        <taxon>Primates</taxon>
        <taxon>Haplorrhini</taxon>
        <taxon>Platyrrhini</taxon>
        <taxon>Cebidae</taxon>
        <taxon>Callitrichinae</taxon>
        <taxon>Callithrix</taxon>
        <taxon>Callithrix</taxon>
    </lineage>
</organism>
<evidence type="ECO:0000256" key="1">
    <source>
        <dbReference type="SAM" id="SignalP"/>
    </source>
</evidence>
<proteinExistence type="predicted"/>
<reference evidence="2" key="2">
    <citation type="submission" date="2025-08" db="UniProtKB">
        <authorList>
            <consortium name="Ensembl"/>
        </authorList>
    </citation>
    <scope>IDENTIFICATION</scope>
</reference>
<evidence type="ECO:0000313" key="2">
    <source>
        <dbReference type="Ensembl" id="ENSCJAP00000080513.1"/>
    </source>
</evidence>
<dbReference type="Proteomes" id="UP000008225">
    <property type="component" value="Chromosome 4"/>
</dbReference>
<sequence>YQLPSTLPRIFFFFFLRRSFAVVTQIGVKWHDLSSPQPLPPGFKQFSCLSLPSSWDYRRTPPCPANFFFCILVDVGFHHVAQAGLELLSSGNLPTTASQSAGIRGMSRCTRPVF</sequence>